<name>A0A1R2C6H4_9CILI</name>
<reference evidence="6 7" key="1">
    <citation type="submission" date="2016-11" db="EMBL/GenBank/DDBJ databases">
        <title>The macronuclear genome of Stentor coeruleus: a giant cell with tiny introns.</title>
        <authorList>
            <person name="Slabodnick M."/>
            <person name="Ruby J.G."/>
            <person name="Reiff S.B."/>
            <person name="Swart E.C."/>
            <person name="Gosai S."/>
            <person name="Prabakaran S."/>
            <person name="Witkowska E."/>
            <person name="Larue G.E."/>
            <person name="Fisher S."/>
            <person name="Freeman R.M."/>
            <person name="Gunawardena J."/>
            <person name="Chu W."/>
            <person name="Stover N.A."/>
            <person name="Gregory B.D."/>
            <person name="Nowacki M."/>
            <person name="Derisi J."/>
            <person name="Roy S.W."/>
            <person name="Marshall W.F."/>
            <person name="Sood P."/>
        </authorList>
    </citation>
    <scope>NUCLEOTIDE SEQUENCE [LARGE SCALE GENOMIC DNA]</scope>
    <source>
        <strain evidence="6">WM001</strain>
    </source>
</reference>
<comment type="subunit">
    <text evidence="5">V-ATPase is a heteromultimeric enzyme composed of a peripheral catalytic V1 complex (components A to H) attached to an integral membrane V0 proton pore complex.</text>
</comment>
<keyword evidence="7" id="KW-1185">Reference proteome</keyword>
<comment type="function">
    <text evidence="5">Subunit of the V1 complex of vacuolar(H+)-ATPase (V-ATPase), a multisubunit enzyme composed of a peripheral complex (V1) that hydrolyzes ATP and a membrane integral complex (V0) that translocates protons. V-ATPase is responsible for acidifying and maintaining the pH of intracellular compartments and in some cell types, is targeted to the plasma membrane, where it is responsible for acidifying the extracellular environment. Subunit C is necessary for the assembly of the catalytic sector of the enzyme and is likely to have a specific function in its catalytic activity.</text>
</comment>
<accession>A0A1R2C6H4</accession>
<dbReference type="Gene3D" id="3.30.70.1180">
    <property type="entry name" value="Vacuolar atp synthase subunit c, domain 1"/>
    <property type="match status" value="1"/>
</dbReference>
<dbReference type="InterPro" id="IPR004907">
    <property type="entry name" value="ATPase_V1-cplx_csu"/>
</dbReference>
<keyword evidence="3 5" id="KW-0375">Hydrogen ion transport</keyword>
<dbReference type="CDD" id="cd14785">
    <property type="entry name" value="V-ATPase_C"/>
    <property type="match status" value="1"/>
</dbReference>
<dbReference type="InterPro" id="IPR036132">
    <property type="entry name" value="Vac_ATP_synth_c_sf"/>
</dbReference>
<evidence type="ECO:0000256" key="3">
    <source>
        <dbReference type="ARBA" id="ARBA00022781"/>
    </source>
</evidence>
<evidence type="ECO:0000256" key="1">
    <source>
        <dbReference type="ARBA" id="ARBA00006138"/>
    </source>
</evidence>
<dbReference type="Gene3D" id="3.30.70.100">
    <property type="match status" value="1"/>
</dbReference>
<dbReference type="GO" id="GO:0000221">
    <property type="term" value="C:vacuolar proton-transporting V-type ATPase, V1 domain"/>
    <property type="evidence" value="ECO:0007669"/>
    <property type="project" value="TreeGrafter"/>
</dbReference>
<keyword evidence="4 5" id="KW-0406">Ion transport</keyword>
<dbReference type="Pfam" id="PF03223">
    <property type="entry name" value="V-ATPase_C"/>
    <property type="match status" value="1"/>
</dbReference>
<dbReference type="Proteomes" id="UP000187209">
    <property type="component" value="Unassembled WGS sequence"/>
</dbReference>
<keyword evidence="2 5" id="KW-0813">Transport</keyword>
<evidence type="ECO:0000313" key="6">
    <source>
        <dbReference type="EMBL" id="OMJ84632.1"/>
    </source>
</evidence>
<comment type="similarity">
    <text evidence="1 5">Belongs to the V-ATPase C subunit family.</text>
</comment>
<dbReference type="PANTHER" id="PTHR10137">
    <property type="entry name" value="V-TYPE PROTON ATPASE SUBUNIT C"/>
    <property type="match status" value="1"/>
</dbReference>
<protein>
    <recommendedName>
        <fullName evidence="5">V-type proton ATPase subunit C</fullName>
    </recommendedName>
</protein>
<gene>
    <name evidence="6" type="ORF">SteCoe_14226</name>
</gene>
<evidence type="ECO:0000256" key="2">
    <source>
        <dbReference type="ARBA" id="ARBA00022448"/>
    </source>
</evidence>
<sequence length="380" mass="44408">MEHWLISFRCKNSERAQLWDNLRNEILTNNLCTTSTFTIDQQFKSGSLDSLVSLADDLSKLDHQLEATIRKIERQYTDLEPNPKLTISISNRGNSQELTPSSYLSDFHWDISKYPPSKSLSEITAMIDERLKKLDEDMKKENTEHIEMRNTVSQITKRESGGLLNRDLNDLLVPGICNAEDFFNTEYLKTLLVVIPKKEVEQWLTTYEFLSPRVVPQSTKQFNIEEKDGNTLWRVVILKIGESEFLVNAKKNRWAVREFEFNPEKNLEEKKVNEKQKMNFNNKQKVLIELCKSVFSELFIALTHLKAIRIYTESILRYSLPPQYFSIVVTPKDGQQKRILNGLTNKFLNPGEKTSMYCSKEESEDGEDFFPFVFLRMPKY</sequence>
<proteinExistence type="inferred from homology"/>
<dbReference type="AlphaFoldDB" id="A0A1R2C6H4"/>
<comment type="caution">
    <text evidence="6">The sequence shown here is derived from an EMBL/GenBank/DDBJ whole genome shotgun (WGS) entry which is preliminary data.</text>
</comment>
<dbReference type="Gene3D" id="1.20.1460.10">
    <property type="entry name" value="subunit c (vma5p) of the yeast v-atpase, domain 2"/>
    <property type="match status" value="1"/>
</dbReference>
<evidence type="ECO:0000256" key="4">
    <source>
        <dbReference type="ARBA" id="ARBA00023065"/>
    </source>
</evidence>
<organism evidence="6 7">
    <name type="scientific">Stentor coeruleus</name>
    <dbReference type="NCBI Taxonomy" id="5963"/>
    <lineage>
        <taxon>Eukaryota</taxon>
        <taxon>Sar</taxon>
        <taxon>Alveolata</taxon>
        <taxon>Ciliophora</taxon>
        <taxon>Postciliodesmatophora</taxon>
        <taxon>Heterotrichea</taxon>
        <taxon>Heterotrichida</taxon>
        <taxon>Stentoridae</taxon>
        <taxon>Stentor</taxon>
    </lineage>
</organism>
<evidence type="ECO:0000313" key="7">
    <source>
        <dbReference type="Proteomes" id="UP000187209"/>
    </source>
</evidence>
<dbReference type="PANTHER" id="PTHR10137:SF0">
    <property type="entry name" value="V-TYPE PROTON ATPASE SUBUNIT C"/>
    <property type="match status" value="1"/>
</dbReference>
<dbReference type="SUPFAM" id="SSF118203">
    <property type="entry name" value="Vacuolar ATP synthase subunit C"/>
    <property type="match status" value="1"/>
</dbReference>
<evidence type="ECO:0000256" key="5">
    <source>
        <dbReference type="RuleBase" id="RU364010"/>
    </source>
</evidence>
<dbReference type="OrthoDB" id="6605928at2759"/>
<dbReference type="EMBL" id="MPUH01000263">
    <property type="protein sequence ID" value="OMJ84632.1"/>
    <property type="molecule type" value="Genomic_DNA"/>
</dbReference>
<dbReference type="GO" id="GO:0046961">
    <property type="term" value="F:proton-transporting ATPase activity, rotational mechanism"/>
    <property type="evidence" value="ECO:0007669"/>
    <property type="project" value="InterPro"/>
</dbReference>